<dbReference type="PANTHER" id="PTHR46082:SF6">
    <property type="entry name" value="AAA+ ATPASE DOMAIN-CONTAINING PROTEIN-RELATED"/>
    <property type="match status" value="1"/>
</dbReference>
<dbReference type="Pfam" id="PF13424">
    <property type="entry name" value="TPR_12"/>
    <property type="match status" value="1"/>
</dbReference>
<protein>
    <recommendedName>
        <fullName evidence="4">NB-ARC domain-containing protein</fullName>
    </recommendedName>
</protein>
<proteinExistence type="predicted"/>
<name>A0A9P4QIM0_9PLEO</name>
<dbReference type="InterPro" id="IPR011990">
    <property type="entry name" value="TPR-like_helical_dom_sf"/>
</dbReference>
<gene>
    <name evidence="2" type="ORF">EJ04DRAFT_506445</name>
</gene>
<dbReference type="InterPro" id="IPR027417">
    <property type="entry name" value="P-loop_NTPase"/>
</dbReference>
<evidence type="ECO:0008006" key="4">
    <source>
        <dbReference type="Google" id="ProtNLM"/>
    </source>
</evidence>
<evidence type="ECO:0000313" key="2">
    <source>
        <dbReference type="EMBL" id="KAF2726965.1"/>
    </source>
</evidence>
<reference evidence="2" key="1">
    <citation type="journal article" date="2020" name="Stud. Mycol.">
        <title>101 Dothideomycetes genomes: a test case for predicting lifestyles and emergence of pathogens.</title>
        <authorList>
            <person name="Haridas S."/>
            <person name="Albert R."/>
            <person name="Binder M."/>
            <person name="Bloem J."/>
            <person name="Labutti K."/>
            <person name="Salamov A."/>
            <person name="Andreopoulos B."/>
            <person name="Baker S."/>
            <person name="Barry K."/>
            <person name="Bills G."/>
            <person name="Bluhm B."/>
            <person name="Cannon C."/>
            <person name="Castanera R."/>
            <person name="Culley D."/>
            <person name="Daum C."/>
            <person name="Ezra D."/>
            <person name="Gonzalez J."/>
            <person name="Henrissat B."/>
            <person name="Kuo A."/>
            <person name="Liang C."/>
            <person name="Lipzen A."/>
            <person name="Lutzoni F."/>
            <person name="Magnuson J."/>
            <person name="Mondo S."/>
            <person name="Nolan M."/>
            <person name="Ohm R."/>
            <person name="Pangilinan J."/>
            <person name="Park H.-J."/>
            <person name="Ramirez L."/>
            <person name="Alfaro M."/>
            <person name="Sun H."/>
            <person name="Tritt A."/>
            <person name="Yoshinaga Y."/>
            <person name="Zwiers L.-H."/>
            <person name="Turgeon B."/>
            <person name="Goodwin S."/>
            <person name="Spatafora J."/>
            <person name="Crous P."/>
            <person name="Grigoriev I."/>
        </authorList>
    </citation>
    <scope>NUCLEOTIDE SEQUENCE</scope>
    <source>
        <strain evidence="2">CBS 125425</strain>
    </source>
</reference>
<comment type="caution">
    <text evidence="2">The sequence shown here is derived from an EMBL/GenBank/DDBJ whole genome shotgun (WGS) entry which is preliminary data.</text>
</comment>
<accession>A0A9P4QIM0</accession>
<dbReference type="OrthoDB" id="5086500at2759"/>
<dbReference type="SUPFAM" id="SSF48452">
    <property type="entry name" value="TPR-like"/>
    <property type="match status" value="2"/>
</dbReference>
<evidence type="ECO:0000313" key="3">
    <source>
        <dbReference type="Proteomes" id="UP000799444"/>
    </source>
</evidence>
<feature type="compositionally biased region" description="Basic residues" evidence="1">
    <location>
        <begin position="529"/>
        <end position="541"/>
    </location>
</feature>
<keyword evidence="3" id="KW-1185">Reference proteome</keyword>
<evidence type="ECO:0000256" key="1">
    <source>
        <dbReference type="SAM" id="MobiDB-lite"/>
    </source>
</evidence>
<dbReference type="Gene3D" id="3.40.50.300">
    <property type="entry name" value="P-loop containing nucleotide triphosphate hydrolases"/>
    <property type="match status" value="1"/>
</dbReference>
<dbReference type="GO" id="GO:0043531">
    <property type="term" value="F:ADP binding"/>
    <property type="evidence" value="ECO:0007669"/>
    <property type="project" value="InterPro"/>
</dbReference>
<feature type="region of interest" description="Disordered" evidence="1">
    <location>
        <begin position="522"/>
        <end position="541"/>
    </location>
</feature>
<dbReference type="InterPro" id="IPR053137">
    <property type="entry name" value="NLR-like"/>
</dbReference>
<organism evidence="2 3">
    <name type="scientific">Polyplosphaeria fusca</name>
    <dbReference type="NCBI Taxonomy" id="682080"/>
    <lineage>
        <taxon>Eukaryota</taxon>
        <taxon>Fungi</taxon>
        <taxon>Dikarya</taxon>
        <taxon>Ascomycota</taxon>
        <taxon>Pezizomycotina</taxon>
        <taxon>Dothideomycetes</taxon>
        <taxon>Pleosporomycetidae</taxon>
        <taxon>Pleosporales</taxon>
        <taxon>Tetraplosphaeriaceae</taxon>
        <taxon>Polyplosphaeria</taxon>
    </lineage>
</organism>
<dbReference type="Gene3D" id="1.25.40.10">
    <property type="entry name" value="Tetratricopeptide repeat domain"/>
    <property type="match status" value="2"/>
</dbReference>
<dbReference type="SUPFAM" id="SSF52540">
    <property type="entry name" value="P-loop containing nucleoside triphosphate hydrolases"/>
    <property type="match status" value="1"/>
</dbReference>
<dbReference type="EMBL" id="ML996367">
    <property type="protein sequence ID" value="KAF2726965.1"/>
    <property type="molecule type" value="Genomic_DNA"/>
</dbReference>
<dbReference type="AlphaFoldDB" id="A0A9P4QIM0"/>
<dbReference type="PANTHER" id="PTHR46082">
    <property type="entry name" value="ATP/GTP-BINDING PROTEIN-RELATED"/>
    <property type="match status" value="1"/>
</dbReference>
<dbReference type="Proteomes" id="UP000799444">
    <property type="component" value="Unassembled WGS sequence"/>
</dbReference>
<sequence length="1077" mass="122035">MADPLSIIASTVQIGDVCVRLAKFLYEAGKGIQTIDKELISLSKDVTSLQTINEAVRVHFEADIRASQKAFEAESSSHVAASNLWVAFDGKLRDCRTTLEELDDICSRIEGDSSKSTSVPDVVQRSARWFRKYFKEEQLAKYRQKISGHHDSLQLLLTAANIIHTRNLQSTSAESIALIRTLRSELRKGILSLQEGISTRNEAPSPVIQSAQAVIPLAYINEHFSLPQAVSSTFIGRDVELDTLTDAMFQQETRHFQQKRFVVHGLGGAGKSQFCSKWAQDNRHRFWGVFWIDATSLQSAKKSFAEIARLGKVDANERAAKAWLSSKDRPWLLIIDNADDPALPIEQYFPEGERGIILVTTRNFQLRTHGTVGPEYFHFKELDSKASTDLLLRTAGERAPWSTGSLEFAAKICQKLGFLPLAIIHAGKAILRHVCSLQTYIAYFDQSWTHVRDVRRKRRLSETNITVFSSYELAFQGLLKRESQTCEDAIELLKTFAFLHCQRIRVDTLIQASTNPILEAQAAKERQAHVPKRNGRPRKPLPKKAKEFVQSIVVGIMRLGEVPVLPKVLRDVDRHGDFNEIRLREALSELHQMSLLEYDPSDDSYSMHPLIHVWVRERPQMTLAEQAVWCQAAGTVLAHAVIIPISPPLGSRESDENLRRDILPHVDHVQKQERKIADQITRNQSLSKRWWRFWPVFSGGMARGQIAQLAKFGLVYAHNGLFHEALKQQKIVADFLCERLGKDNPITVRLLLLMSDIHWALTEGDKASDLLEDLLKHCIESLGRDHEDTVRVLEKLGNTRWQQSRFTEAREMLGEVVQKLTQLHGTKHPDTLRATSNYGRAVAKFFEFDKALKLHTQALEGLEKDADYERSHTDILTVLDYLAMAYFDRYYYAVEGDRADLDRAHELETEVVAGRRKKLGKEHGFTLWAMLNLARIKAARGEEGDLATAEKLIRDGIKIAIRNLEENHLGILYGKAQLANILMASGRLADAESLLLDVDGAYKKTFGGHADQMVSMAFLVGCYQRQGKMSEAAVMREKLMEGTHKIFGDEAGPWEDFFVRKYGKRSEVIIRHDTLLD</sequence>